<dbReference type="PROSITE" id="PS01285">
    <property type="entry name" value="FA58C_1"/>
    <property type="match status" value="1"/>
</dbReference>
<evidence type="ECO:0000256" key="3">
    <source>
        <dbReference type="ARBA" id="ARBA00022525"/>
    </source>
</evidence>
<sequence>MTVVLKIIAVLLSLQNLVWSQTRSCPGLLGLSTGAVQDWQIAASSTHHTADSYGCSTKWARLYMPGSKAWCARHRSQNEWILVDLGVPAIVSGIMMQGRGEVPEWTSSFSLAFSVDAFRWNHVTDLSNNKKVYRGNNDSYSTRFIAIDPPIEARFIRLHILTWEGRPALKLELVGCQECNNIISEPPFTKMAASSVAAFSKRPNCAPENAYFNSFAGWCPKKSNPNQWLQIDLGPPKMVTAISTKGRWDIRRRQWVTRYTATYSNDSILWFTYKDGNHLDAKIFGGNMDMITERTHYLNSPFIARYIRIHPVTWHHGIGLRAAVVGCPRKGECGPGFLKLNDASGCLENLAYGRNTWVNDKRQGWRDWQTGRAALAVDGIESDVLSSCAILDNYYVDHPVWMVDLKKKKTIQGVYFVNWQGKGQDKITSYRDYVHNLEKLTIYVSNKPKLDSASLLSEAKCATISRHSGVLFNPQVHVECGDFLKGRYVYIRAVGVPHRRSRLFFAVLCEVMVY</sequence>
<dbReference type="InterPro" id="IPR000421">
    <property type="entry name" value="FA58C"/>
</dbReference>
<evidence type="ECO:0000256" key="5">
    <source>
        <dbReference type="ARBA" id="ARBA00023136"/>
    </source>
</evidence>
<dbReference type="EMBL" id="JAVRJZ010000003">
    <property type="protein sequence ID" value="KAK2724349.1"/>
    <property type="molecule type" value="Genomic_DNA"/>
</dbReference>
<dbReference type="CDD" id="cd00057">
    <property type="entry name" value="FA58C"/>
    <property type="match status" value="2"/>
</dbReference>
<dbReference type="GO" id="GO:0005886">
    <property type="term" value="C:plasma membrane"/>
    <property type="evidence" value="ECO:0007669"/>
    <property type="project" value="TreeGrafter"/>
</dbReference>
<evidence type="ECO:0000313" key="10">
    <source>
        <dbReference type="Proteomes" id="UP001187531"/>
    </source>
</evidence>
<keyword evidence="7" id="KW-0732">Signal</keyword>
<keyword evidence="10" id="KW-1185">Reference proteome</keyword>
<evidence type="ECO:0000256" key="2">
    <source>
        <dbReference type="ARBA" id="ARBA00004613"/>
    </source>
</evidence>
<dbReference type="InterPro" id="IPR008979">
    <property type="entry name" value="Galactose-bd-like_sf"/>
</dbReference>
<feature type="chain" id="PRO_5041740816" description="F5/8 type C domain-containing protein" evidence="7">
    <location>
        <begin position="21"/>
        <end position="514"/>
    </location>
</feature>
<dbReference type="SMART" id="SM00231">
    <property type="entry name" value="FA58C"/>
    <property type="match status" value="2"/>
</dbReference>
<evidence type="ECO:0000256" key="6">
    <source>
        <dbReference type="ARBA" id="ARBA00023157"/>
    </source>
</evidence>
<dbReference type="GO" id="GO:0005576">
    <property type="term" value="C:extracellular region"/>
    <property type="evidence" value="ECO:0007669"/>
    <property type="project" value="UniProtKB-SubCell"/>
</dbReference>
<dbReference type="PANTHER" id="PTHR46806">
    <property type="entry name" value="F5/8 TYPE C DOMAIN-CONTAINING PROTEIN"/>
    <property type="match status" value="1"/>
</dbReference>
<comment type="caution">
    <text evidence="9">The sequence shown here is derived from an EMBL/GenBank/DDBJ whole genome shotgun (WGS) entry which is preliminary data.</text>
</comment>
<dbReference type="InterPro" id="IPR050633">
    <property type="entry name" value="Neuropilin_MCO_CoagFactor"/>
</dbReference>
<keyword evidence="3" id="KW-0964">Secreted</keyword>
<dbReference type="Gene3D" id="2.60.120.260">
    <property type="entry name" value="Galactose-binding domain-like"/>
    <property type="match status" value="3"/>
</dbReference>
<comment type="subcellular location">
    <subcellularLocation>
        <location evidence="1">Endomembrane system</location>
        <topology evidence="1">Peripheral membrane protein</topology>
    </subcellularLocation>
    <subcellularLocation>
        <location evidence="2">Secreted</location>
    </subcellularLocation>
</comment>
<dbReference type="GO" id="GO:0007155">
    <property type="term" value="P:cell adhesion"/>
    <property type="evidence" value="ECO:0007669"/>
    <property type="project" value="UniProtKB-KW"/>
</dbReference>
<organism evidence="9 10">
    <name type="scientific">Artemia franciscana</name>
    <name type="common">Brine shrimp</name>
    <name type="synonym">Artemia sanfranciscana</name>
    <dbReference type="NCBI Taxonomy" id="6661"/>
    <lineage>
        <taxon>Eukaryota</taxon>
        <taxon>Metazoa</taxon>
        <taxon>Ecdysozoa</taxon>
        <taxon>Arthropoda</taxon>
        <taxon>Crustacea</taxon>
        <taxon>Branchiopoda</taxon>
        <taxon>Anostraca</taxon>
        <taxon>Artemiidae</taxon>
        <taxon>Artemia</taxon>
    </lineage>
</organism>
<feature type="signal peptide" evidence="7">
    <location>
        <begin position="1"/>
        <end position="20"/>
    </location>
</feature>
<feature type="domain" description="F5/8 type C" evidence="8">
    <location>
        <begin position="179"/>
        <end position="327"/>
    </location>
</feature>
<gene>
    <name evidence="9" type="ORF">QYM36_001007</name>
</gene>
<accession>A0AA88LF61</accession>
<protein>
    <recommendedName>
        <fullName evidence="8">F5/8 type C domain-containing protein</fullName>
    </recommendedName>
</protein>
<dbReference type="GO" id="GO:0038023">
    <property type="term" value="F:signaling receptor activity"/>
    <property type="evidence" value="ECO:0007669"/>
    <property type="project" value="TreeGrafter"/>
</dbReference>
<evidence type="ECO:0000256" key="1">
    <source>
        <dbReference type="ARBA" id="ARBA00004184"/>
    </source>
</evidence>
<name>A0AA88LF61_ARTSF</name>
<evidence type="ECO:0000256" key="4">
    <source>
        <dbReference type="ARBA" id="ARBA00022889"/>
    </source>
</evidence>
<keyword evidence="4" id="KW-0130">Cell adhesion</keyword>
<proteinExistence type="predicted"/>
<dbReference type="PANTHER" id="PTHR46806:SF5">
    <property type="entry name" value="F5_8 TYPE C DOMAIN-CONTAINING PROTEIN"/>
    <property type="match status" value="1"/>
</dbReference>
<dbReference type="Proteomes" id="UP001187531">
    <property type="component" value="Unassembled WGS sequence"/>
</dbReference>
<keyword evidence="5" id="KW-0472">Membrane</keyword>
<dbReference type="GO" id="GO:0012505">
    <property type="term" value="C:endomembrane system"/>
    <property type="evidence" value="ECO:0007669"/>
    <property type="project" value="UniProtKB-SubCell"/>
</dbReference>
<dbReference type="Pfam" id="PF00754">
    <property type="entry name" value="F5_F8_type_C"/>
    <property type="match status" value="2"/>
</dbReference>
<evidence type="ECO:0000313" key="9">
    <source>
        <dbReference type="EMBL" id="KAK2724349.1"/>
    </source>
</evidence>
<feature type="domain" description="F5/8 type C" evidence="8">
    <location>
        <begin position="25"/>
        <end position="176"/>
    </location>
</feature>
<dbReference type="PROSITE" id="PS50022">
    <property type="entry name" value="FA58C_3"/>
    <property type="match status" value="2"/>
</dbReference>
<dbReference type="SUPFAM" id="SSF49785">
    <property type="entry name" value="Galactose-binding domain-like"/>
    <property type="match status" value="3"/>
</dbReference>
<reference evidence="9" key="1">
    <citation type="submission" date="2023-07" db="EMBL/GenBank/DDBJ databases">
        <title>Chromosome-level genome assembly of Artemia franciscana.</title>
        <authorList>
            <person name="Jo E."/>
        </authorList>
    </citation>
    <scope>NUCLEOTIDE SEQUENCE</scope>
    <source>
        <tissue evidence="9">Whole body</tissue>
    </source>
</reference>
<dbReference type="AlphaFoldDB" id="A0AA88LF61"/>
<evidence type="ECO:0000256" key="7">
    <source>
        <dbReference type="SAM" id="SignalP"/>
    </source>
</evidence>
<evidence type="ECO:0000259" key="8">
    <source>
        <dbReference type="PROSITE" id="PS50022"/>
    </source>
</evidence>
<dbReference type="FunFam" id="2.60.120.260:FF:000016">
    <property type="entry name" value="Contactin-associated protein-like 4 isoform 1"/>
    <property type="match status" value="1"/>
</dbReference>
<keyword evidence="6" id="KW-1015">Disulfide bond</keyword>